<dbReference type="EMBL" id="JAATIQ010000109">
    <property type="protein sequence ID" value="KAF4381419.1"/>
    <property type="molecule type" value="Genomic_DNA"/>
</dbReference>
<feature type="transmembrane region" description="Helical" evidence="10">
    <location>
        <begin position="606"/>
        <end position="626"/>
    </location>
</feature>
<evidence type="ECO:0000256" key="2">
    <source>
        <dbReference type="ARBA" id="ARBA00004922"/>
    </source>
</evidence>
<protein>
    <recommendedName>
        <fullName evidence="10">Alpha-1,3-glucosyltransferase</fullName>
        <ecNumber evidence="10">2.4.1.-</ecNumber>
    </recommendedName>
</protein>
<evidence type="ECO:0000256" key="11">
    <source>
        <dbReference type="SAM" id="MobiDB-lite"/>
    </source>
</evidence>
<feature type="compositionally biased region" description="Polar residues" evidence="11">
    <location>
        <begin position="25"/>
        <end position="38"/>
    </location>
</feature>
<feature type="transmembrane region" description="Helical" evidence="10">
    <location>
        <begin position="582"/>
        <end position="600"/>
    </location>
</feature>
<proteinExistence type="inferred from homology"/>
<dbReference type="PANTHER" id="PTHR12413:SF1">
    <property type="entry name" value="DOLICHYL PYROPHOSPHATE MAN9GLCNAC2 ALPHA-1,3-GLUCOSYLTRANSFERASE"/>
    <property type="match status" value="1"/>
</dbReference>
<evidence type="ECO:0000256" key="6">
    <source>
        <dbReference type="ARBA" id="ARBA00022692"/>
    </source>
</evidence>
<feature type="transmembrane region" description="Helical" evidence="10">
    <location>
        <begin position="152"/>
        <end position="175"/>
    </location>
</feature>
<keyword evidence="7 10" id="KW-0256">Endoplasmic reticulum</keyword>
<evidence type="ECO:0000256" key="4">
    <source>
        <dbReference type="ARBA" id="ARBA00022676"/>
    </source>
</evidence>
<dbReference type="GO" id="GO:0005789">
    <property type="term" value="C:endoplasmic reticulum membrane"/>
    <property type="evidence" value="ECO:0007669"/>
    <property type="project" value="UniProtKB-SubCell"/>
</dbReference>
<gene>
    <name evidence="12" type="ORF">G4B88_029774</name>
</gene>
<dbReference type="InterPro" id="IPR004856">
    <property type="entry name" value="Glyco_trans_ALG6/ALG8"/>
</dbReference>
<dbReference type="GO" id="GO:0042281">
    <property type="term" value="F:dolichyl pyrophosphate Man9GlcNAc2 alpha-1,3-glucosyltransferase activity"/>
    <property type="evidence" value="ECO:0007669"/>
    <property type="project" value="TreeGrafter"/>
</dbReference>
<comment type="similarity">
    <text evidence="3 10">Belongs to the ALG6/ALG8 glucosyltransferase family.</text>
</comment>
<name>A0A7J6GH56_CANSA</name>
<evidence type="ECO:0000256" key="1">
    <source>
        <dbReference type="ARBA" id="ARBA00004477"/>
    </source>
</evidence>
<feature type="compositionally biased region" description="Basic and acidic residues" evidence="11">
    <location>
        <begin position="12"/>
        <end position="24"/>
    </location>
</feature>
<feature type="transmembrane region" description="Helical" evidence="10">
    <location>
        <begin position="390"/>
        <end position="409"/>
    </location>
</feature>
<dbReference type="AlphaFoldDB" id="A0A7J6GH56"/>
<evidence type="ECO:0000256" key="8">
    <source>
        <dbReference type="ARBA" id="ARBA00022989"/>
    </source>
</evidence>
<accession>A0A7J6GH56</accession>
<evidence type="ECO:0000313" key="13">
    <source>
        <dbReference type="Proteomes" id="UP000583929"/>
    </source>
</evidence>
<feature type="transmembrane region" description="Helical" evidence="10">
    <location>
        <begin position="268"/>
        <end position="293"/>
    </location>
</feature>
<evidence type="ECO:0000256" key="10">
    <source>
        <dbReference type="RuleBase" id="RU363110"/>
    </source>
</evidence>
<evidence type="ECO:0000256" key="5">
    <source>
        <dbReference type="ARBA" id="ARBA00022679"/>
    </source>
</evidence>
<reference evidence="12 13" key="1">
    <citation type="journal article" date="2020" name="bioRxiv">
        <title>Sequence and annotation of 42 cannabis genomes reveals extensive copy number variation in cannabinoid synthesis and pathogen resistance genes.</title>
        <authorList>
            <person name="Mckernan K.J."/>
            <person name="Helbert Y."/>
            <person name="Kane L.T."/>
            <person name="Ebling H."/>
            <person name="Zhang L."/>
            <person name="Liu B."/>
            <person name="Eaton Z."/>
            <person name="Mclaughlin S."/>
            <person name="Kingan S."/>
            <person name="Baybayan P."/>
            <person name="Concepcion G."/>
            <person name="Jordan M."/>
            <person name="Riva A."/>
            <person name="Barbazuk W."/>
            <person name="Harkins T."/>
        </authorList>
    </citation>
    <scope>NUCLEOTIDE SEQUENCE [LARGE SCALE GENOMIC DNA]</scope>
    <source>
        <strain evidence="13">cv. Jamaican Lion 4</strain>
        <tissue evidence="12">Leaf</tissue>
    </source>
</reference>
<sequence length="648" mass="74159">MMIEVEDGITDGVERKESREENLRQSKNVESNTAPKRQNFLTASPWLRSGKTTTTAANDEHGDEAVKINVPAQFVAESEQYHNPRDSNPISSENEGSDVILMESELRYASDLDISSRKRKIQICCFSMSPIAQKELRRKTKKFVEEEVEDDGWWWIVNNGIWASFLCFAVFGLLVRLAVSVHPYSGAANPPKYGDFEAQRHWMEITLNLPIKDWYTNSTSNDLSYWGLDYPPLTAYQSYFHGLFLRFFHPDSVSLFTSRGHESYLGKLLMRWTVLSSDALVFFPSVLYFVFVYHTGRKSSRKTEIAWHIAMVLLNPCLILIDHGHFQYNCISLGLTVGAVAAILSNSDLIACFLFSLALNHKQMSAYFAPAFFSHLLGKCLKRSNPLLEVLKLGFVVVGTFSLIWWPYIHSMEAFLQVLSRLAPFERGLYEDYVANFWCTTSVIIKWKRLFTTPTLKLLSFGATISTCLPSMIQQIWAPSKRGFLYGLLNSAFSFYLFSFQVHEKSILLPLLPASLLAIEEPFLYNWITLNALFSMFPLLVRDKLVIPYIALLGLFSLLYYASPNQIRGTKETKTLESSLKALFLVCALIFHIVYLTLPAPNRYPYLFEALVMLLCFSQFVSLAFYTNAQQWMLLKHSVLVDKEKKLL</sequence>
<organism evidence="12 13">
    <name type="scientific">Cannabis sativa</name>
    <name type="common">Hemp</name>
    <name type="synonym">Marijuana</name>
    <dbReference type="NCBI Taxonomy" id="3483"/>
    <lineage>
        <taxon>Eukaryota</taxon>
        <taxon>Viridiplantae</taxon>
        <taxon>Streptophyta</taxon>
        <taxon>Embryophyta</taxon>
        <taxon>Tracheophyta</taxon>
        <taxon>Spermatophyta</taxon>
        <taxon>Magnoliopsida</taxon>
        <taxon>eudicotyledons</taxon>
        <taxon>Gunneridae</taxon>
        <taxon>Pentapetalae</taxon>
        <taxon>rosids</taxon>
        <taxon>fabids</taxon>
        <taxon>Rosales</taxon>
        <taxon>Cannabaceae</taxon>
        <taxon>Cannabis</taxon>
    </lineage>
</organism>
<keyword evidence="13" id="KW-1185">Reference proteome</keyword>
<keyword evidence="9 10" id="KW-0472">Membrane</keyword>
<comment type="pathway">
    <text evidence="2 10">Protein modification; protein glycosylation.</text>
</comment>
<dbReference type="EC" id="2.4.1.-" evidence="10"/>
<feature type="transmembrane region" description="Helical" evidence="10">
    <location>
        <begin position="483"/>
        <end position="502"/>
    </location>
</feature>
<feature type="region of interest" description="Disordered" evidence="11">
    <location>
        <begin position="1"/>
        <end position="38"/>
    </location>
</feature>
<keyword evidence="8 10" id="KW-1133">Transmembrane helix</keyword>
<evidence type="ECO:0000256" key="7">
    <source>
        <dbReference type="ARBA" id="ARBA00022824"/>
    </source>
</evidence>
<feature type="transmembrane region" description="Helical" evidence="10">
    <location>
        <begin position="305"/>
        <end position="321"/>
    </location>
</feature>
<evidence type="ECO:0000313" key="12">
    <source>
        <dbReference type="EMBL" id="KAF4381419.1"/>
    </source>
</evidence>
<dbReference type="Pfam" id="PF03155">
    <property type="entry name" value="Alg6_Alg8"/>
    <property type="match status" value="1"/>
</dbReference>
<feature type="transmembrane region" description="Helical" evidence="10">
    <location>
        <begin position="333"/>
        <end position="358"/>
    </location>
</feature>
<comment type="caution">
    <text evidence="12">The sequence shown here is derived from an EMBL/GenBank/DDBJ whole genome shotgun (WGS) entry which is preliminary data.</text>
</comment>
<dbReference type="UniPathway" id="UPA00378"/>
<dbReference type="PANTHER" id="PTHR12413">
    <property type="entry name" value="DOLICHYL GLYCOSYLTRANSFERASE"/>
    <property type="match status" value="1"/>
</dbReference>
<evidence type="ECO:0000256" key="9">
    <source>
        <dbReference type="ARBA" id="ARBA00023136"/>
    </source>
</evidence>
<keyword evidence="5 10" id="KW-0808">Transferase</keyword>
<comment type="subcellular location">
    <subcellularLocation>
        <location evidence="1 10">Endoplasmic reticulum membrane</location>
        <topology evidence="1 10">Multi-pass membrane protein</topology>
    </subcellularLocation>
</comment>
<dbReference type="Proteomes" id="UP000583929">
    <property type="component" value="Unassembled WGS sequence"/>
</dbReference>
<evidence type="ECO:0000256" key="3">
    <source>
        <dbReference type="ARBA" id="ARBA00008715"/>
    </source>
</evidence>
<feature type="transmembrane region" description="Helical" evidence="10">
    <location>
        <begin position="546"/>
        <end position="562"/>
    </location>
</feature>
<keyword evidence="6 10" id="KW-0812">Transmembrane</keyword>
<keyword evidence="4 10" id="KW-0328">Glycosyltransferase</keyword>